<evidence type="ECO:0000313" key="1">
    <source>
        <dbReference type="EMBL" id="KIR21389.1"/>
    </source>
</evidence>
<organism evidence="1 2">
    <name type="scientific">Pseudomonas fluorescens</name>
    <dbReference type="NCBI Taxonomy" id="294"/>
    <lineage>
        <taxon>Bacteria</taxon>
        <taxon>Pseudomonadati</taxon>
        <taxon>Pseudomonadota</taxon>
        <taxon>Gammaproteobacteria</taxon>
        <taxon>Pseudomonadales</taxon>
        <taxon>Pseudomonadaceae</taxon>
        <taxon>Pseudomonas</taxon>
    </lineage>
</organism>
<gene>
    <name evidence="1" type="ORF">PFLU3_32100</name>
</gene>
<comment type="caution">
    <text evidence="1">The sequence shown here is derived from an EMBL/GenBank/DDBJ whole genome shotgun (WGS) entry which is preliminary data.</text>
</comment>
<dbReference type="PATRIC" id="fig|294.125.peg.3289"/>
<dbReference type="AlphaFoldDB" id="A0A0D0TH23"/>
<name>A0A0D0TH23_PSEFL</name>
<evidence type="ECO:0000313" key="2">
    <source>
        <dbReference type="Proteomes" id="UP000032210"/>
    </source>
</evidence>
<sequence length="66" mass="7333">MRKTNTEESSLLADFFSNASYETKREVFREVLHKASASQREVVAHAAKIKCSLSAGDSVRNKTSDV</sequence>
<reference evidence="1 2" key="1">
    <citation type="submission" date="2015-01" db="EMBL/GenBank/DDBJ databases">
        <title>Genome sequence of the beneficial rhizobacterium Pseudomonas fluorescens 2-79.</title>
        <authorList>
            <person name="Thuermer A."/>
            <person name="Daniel R."/>
        </authorList>
    </citation>
    <scope>NUCLEOTIDE SEQUENCE [LARGE SCALE GENOMIC DNA]</scope>
    <source>
        <strain evidence="1 2">2-79</strain>
    </source>
</reference>
<dbReference type="RefSeq" id="WP_124421747.1">
    <property type="nucleotide sequence ID" value="NZ_JXCQ01000027.1"/>
</dbReference>
<accession>A0A0D0TH23</accession>
<dbReference type="EMBL" id="JXCQ01000027">
    <property type="protein sequence ID" value="KIR21389.1"/>
    <property type="molecule type" value="Genomic_DNA"/>
</dbReference>
<proteinExistence type="predicted"/>
<protein>
    <submittedName>
        <fullName evidence="1">Uncharacterized protein</fullName>
    </submittedName>
</protein>
<dbReference type="Proteomes" id="UP000032210">
    <property type="component" value="Unassembled WGS sequence"/>
</dbReference>